<dbReference type="Pfam" id="PF06810">
    <property type="entry name" value="Phage_scaffold"/>
    <property type="match status" value="1"/>
</dbReference>
<dbReference type="InterPro" id="IPR009636">
    <property type="entry name" value="SCAF"/>
</dbReference>
<reference evidence="3 4" key="1">
    <citation type="submission" date="2015-12" db="EMBL/GenBank/DDBJ databases">
        <title>Draft genome sequence of the thermoanaerobe Thermotalea metallivorans, an isolate from the runoff channel of the Great Artesian Basin, Australia.</title>
        <authorList>
            <person name="Patel B.K."/>
        </authorList>
    </citation>
    <scope>NUCLEOTIDE SEQUENCE [LARGE SCALE GENOMIC DNA]</scope>
    <source>
        <strain evidence="3 4">B2-1</strain>
    </source>
</reference>
<dbReference type="AlphaFoldDB" id="A0A140LCK4"/>
<dbReference type="RefSeq" id="WP_068554292.1">
    <property type="nucleotide sequence ID" value="NZ_LOEE01000006.1"/>
</dbReference>
<keyword evidence="1" id="KW-0175">Coiled coil</keyword>
<keyword evidence="4" id="KW-1185">Reference proteome</keyword>
<organism evidence="3 4">
    <name type="scientific">Thermotalea metallivorans</name>
    <dbReference type="NCBI Taxonomy" id="520762"/>
    <lineage>
        <taxon>Bacteria</taxon>
        <taxon>Bacillati</taxon>
        <taxon>Bacillota</taxon>
        <taxon>Clostridia</taxon>
        <taxon>Peptostreptococcales</taxon>
        <taxon>Thermotaleaceae</taxon>
        <taxon>Thermotalea</taxon>
    </lineage>
</organism>
<sequence>MNLKELLGEELYNQIAAALKGKGPDGKDLEVAVINDGSYFPKAKFDEINEERKELKSQLEERDKQLKELKVKVQGNEELTAKIVELENLNKQTKEEYEAKMAALKKETAIELKLKDEKAKNVKAVRALLDLDKVNLDGDNLIGLDEQLKALKEKESYLFGEDTLKGRDPNKKHDPSDSDYRNNPWSKEHFNLTEQGKILRENPELAAKLKAVAGK</sequence>
<dbReference type="STRING" id="520762.AN619_02540"/>
<proteinExistence type="predicted"/>
<evidence type="ECO:0000256" key="2">
    <source>
        <dbReference type="SAM" id="MobiDB-lite"/>
    </source>
</evidence>
<evidence type="ECO:0000256" key="1">
    <source>
        <dbReference type="SAM" id="Coils"/>
    </source>
</evidence>
<feature type="coiled-coil region" evidence="1">
    <location>
        <begin position="45"/>
        <end position="107"/>
    </location>
</feature>
<evidence type="ECO:0000313" key="3">
    <source>
        <dbReference type="EMBL" id="KXG78279.1"/>
    </source>
</evidence>
<dbReference type="OrthoDB" id="2365850at2"/>
<dbReference type="PATRIC" id="fig|520762.4.peg.288"/>
<comment type="caution">
    <text evidence="3">The sequence shown here is derived from an EMBL/GenBank/DDBJ whole genome shotgun (WGS) entry which is preliminary data.</text>
</comment>
<evidence type="ECO:0000313" key="4">
    <source>
        <dbReference type="Proteomes" id="UP000070456"/>
    </source>
</evidence>
<protein>
    <recommendedName>
        <fullName evidence="5">Phage minor structural protein GP20</fullName>
    </recommendedName>
</protein>
<dbReference type="EMBL" id="LOEE01000006">
    <property type="protein sequence ID" value="KXG78279.1"/>
    <property type="molecule type" value="Genomic_DNA"/>
</dbReference>
<gene>
    <name evidence="3" type="ORF">AN619_02540</name>
</gene>
<name>A0A140LCK4_9FIRM</name>
<accession>A0A140LCK4</accession>
<evidence type="ECO:0008006" key="5">
    <source>
        <dbReference type="Google" id="ProtNLM"/>
    </source>
</evidence>
<feature type="region of interest" description="Disordered" evidence="2">
    <location>
        <begin position="162"/>
        <end position="187"/>
    </location>
</feature>
<dbReference type="Proteomes" id="UP000070456">
    <property type="component" value="Unassembled WGS sequence"/>
</dbReference>